<organism evidence="1">
    <name type="scientific">marine metagenome</name>
    <dbReference type="NCBI Taxonomy" id="408172"/>
    <lineage>
        <taxon>unclassified sequences</taxon>
        <taxon>metagenomes</taxon>
        <taxon>ecological metagenomes</taxon>
    </lineage>
</organism>
<accession>A0A383DZA0</accession>
<reference evidence="1" key="1">
    <citation type="submission" date="2018-05" db="EMBL/GenBank/DDBJ databases">
        <authorList>
            <person name="Lanie J.A."/>
            <person name="Ng W.-L."/>
            <person name="Kazmierczak K.M."/>
            <person name="Andrzejewski T.M."/>
            <person name="Davidsen T.M."/>
            <person name="Wayne K.J."/>
            <person name="Tettelin H."/>
            <person name="Glass J.I."/>
            <person name="Rusch D."/>
            <person name="Podicherti R."/>
            <person name="Tsui H.-C.T."/>
            <person name="Winkler M.E."/>
        </authorList>
    </citation>
    <scope>NUCLEOTIDE SEQUENCE</scope>
</reference>
<proteinExistence type="predicted"/>
<protein>
    <submittedName>
        <fullName evidence="1">Uncharacterized protein</fullName>
    </submittedName>
</protein>
<name>A0A383DZA0_9ZZZZ</name>
<evidence type="ECO:0000313" key="1">
    <source>
        <dbReference type="EMBL" id="SVE49543.1"/>
    </source>
</evidence>
<gene>
    <name evidence="1" type="ORF">METZ01_LOCUS502397</name>
</gene>
<dbReference type="EMBL" id="UINC01221275">
    <property type="protein sequence ID" value="SVE49543.1"/>
    <property type="molecule type" value="Genomic_DNA"/>
</dbReference>
<sequence>MNLQDLKTQIFDLEDQHGPRTGTRECIMGDSNALSIEHRMIGTNANITRMKEMEGTAPIAQ</sequence>
<dbReference type="AlphaFoldDB" id="A0A383DZA0"/>